<dbReference type="PANTHER" id="PTHR47942">
    <property type="entry name" value="TETRATRICOPEPTIDE REPEAT (TPR)-LIKE SUPERFAMILY PROTEIN-RELATED"/>
    <property type="match status" value="1"/>
</dbReference>
<evidence type="ECO:0000256" key="1">
    <source>
        <dbReference type="ARBA" id="ARBA00022737"/>
    </source>
</evidence>
<keyword evidence="6" id="KW-1185">Reference proteome</keyword>
<dbReference type="AlphaFoldDB" id="A0A8H4VYK8"/>
<dbReference type="OrthoDB" id="1908178at2759"/>
<dbReference type="Pfam" id="PF01535">
    <property type="entry name" value="PPR"/>
    <property type="match status" value="1"/>
</dbReference>
<evidence type="ECO:0000313" key="6">
    <source>
        <dbReference type="Proteomes" id="UP000566819"/>
    </source>
</evidence>
<evidence type="ECO:0000256" key="4">
    <source>
        <dbReference type="SAM" id="Phobius"/>
    </source>
</evidence>
<evidence type="ECO:0000256" key="3">
    <source>
        <dbReference type="SAM" id="MobiDB-lite"/>
    </source>
</evidence>
<name>A0A8H4VYK8_9HELO</name>
<evidence type="ECO:0000256" key="2">
    <source>
        <dbReference type="PROSITE-ProRule" id="PRU00708"/>
    </source>
</evidence>
<dbReference type="PROSITE" id="PS51375">
    <property type="entry name" value="PPR"/>
    <property type="match status" value="1"/>
</dbReference>
<dbReference type="PANTHER" id="PTHR47942:SF78">
    <property type="entry name" value="PENTATRICOPEPTIDE REPEAT PROTEIN (AFU_ORTHOLOGUE AFUA_4G07240)"/>
    <property type="match status" value="1"/>
</dbReference>
<dbReference type="NCBIfam" id="TIGR00756">
    <property type="entry name" value="PPR"/>
    <property type="match status" value="1"/>
</dbReference>
<keyword evidence="4" id="KW-1133">Transmembrane helix</keyword>
<dbReference type="Gene3D" id="1.25.40.10">
    <property type="entry name" value="Tetratricopeptide repeat domain"/>
    <property type="match status" value="2"/>
</dbReference>
<sequence>MVSTTTPSLEAWFIKSLASAGNCRKHNPRGFQLSTFLSSQRPDVSSKRKQVHSVSFRRQQSTQTAETELFEELREELREELPEEPNRTKEELMELVDQYSGGSYTDQLPLLEVPSLYQPSDGPNLTVSDKVEDEWPPPHYAWPADPETKLKLEALDDALQPPYAIDPEDVYQIYKELPRPRAPYLESRTRHRLLHVLSSVERRDEHSMLRYLSVIDDMKKAAIPLLTPEWNSAISFAARYVNRSTEVEVEAALHMWRQMEAEAGAKPDDATFNILFDVACKAGKFTLAEMIYKEMQNRGLKYDRYHHVSLIHYHGLRKNGDGARAAYQALVEEGEIVDTVVLNAMISALISSYEANAAENIYERMKRIHGTQTSITLNPHTRQGQRHISRVLKRVARETKTDPERRAKFQEKKSLIAPDLHTYRILVNYFAVQAGELNKVTRLFEEMQWFYIPIHGALFLALFKGFAVHGGIRYTQWTEARLESVWKSYMSAIDAGTKNLYISRWMVMWALRAFAKCSGKKRMCEVWEEVRPKWEPDQKERDFVLGHLRTLMEAEDMSDKKFDWLLGSL</sequence>
<dbReference type="EMBL" id="JAAMPI010001599">
    <property type="protein sequence ID" value="KAF4624629.1"/>
    <property type="molecule type" value="Genomic_DNA"/>
</dbReference>
<feature type="transmembrane region" description="Helical" evidence="4">
    <location>
        <begin position="449"/>
        <end position="467"/>
    </location>
</feature>
<accession>A0A8H4VYK8</accession>
<keyword evidence="4" id="KW-0472">Membrane</keyword>
<reference evidence="5 6" key="1">
    <citation type="submission" date="2020-03" db="EMBL/GenBank/DDBJ databases">
        <title>Draft Genome Sequence of Cudoniella acicularis.</title>
        <authorList>
            <person name="Buettner E."/>
            <person name="Kellner H."/>
        </authorList>
    </citation>
    <scope>NUCLEOTIDE SEQUENCE [LARGE SCALE GENOMIC DNA]</scope>
    <source>
        <strain evidence="5 6">DSM 108380</strain>
    </source>
</reference>
<evidence type="ECO:0008006" key="7">
    <source>
        <dbReference type="Google" id="ProtNLM"/>
    </source>
</evidence>
<dbReference type="InterPro" id="IPR011990">
    <property type="entry name" value="TPR-like_helical_dom_sf"/>
</dbReference>
<keyword evidence="4" id="KW-0812">Transmembrane</keyword>
<protein>
    <recommendedName>
        <fullName evidence="7">Pentatricopeptide repeat-containing protein</fullName>
    </recommendedName>
</protein>
<organism evidence="5 6">
    <name type="scientific">Cudoniella acicularis</name>
    <dbReference type="NCBI Taxonomy" id="354080"/>
    <lineage>
        <taxon>Eukaryota</taxon>
        <taxon>Fungi</taxon>
        <taxon>Dikarya</taxon>
        <taxon>Ascomycota</taxon>
        <taxon>Pezizomycotina</taxon>
        <taxon>Leotiomycetes</taxon>
        <taxon>Helotiales</taxon>
        <taxon>Tricladiaceae</taxon>
        <taxon>Cudoniella</taxon>
    </lineage>
</organism>
<keyword evidence="1" id="KW-0677">Repeat</keyword>
<proteinExistence type="predicted"/>
<feature type="compositionally biased region" description="Polar residues" evidence="3">
    <location>
        <begin position="52"/>
        <end position="65"/>
    </location>
</feature>
<dbReference type="Pfam" id="PF13041">
    <property type="entry name" value="PPR_2"/>
    <property type="match status" value="1"/>
</dbReference>
<feature type="region of interest" description="Disordered" evidence="3">
    <location>
        <begin position="42"/>
        <end position="66"/>
    </location>
</feature>
<evidence type="ECO:0000313" key="5">
    <source>
        <dbReference type="EMBL" id="KAF4624629.1"/>
    </source>
</evidence>
<feature type="repeat" description="PPR" evidence="2">
    <location>
        <begin position="268"/>
        <end position="302"/>
    </location>
</feature>
<dbReference type="Proteomes" id="UP000566819">
    <property type="component" value="Unassembled WGS sequence"/>
</dbReference>
<gene>
    <name evidence="5" type="ORF">G7Y89_g13542</name>
</gene>
<comment type="caution">
    <text evidence="5">The sequence shown here is derived from an EMBL/GenBank/DDBJ whole genome shotgun (WGS) entry which is preliminary data.</text>
</comment>
<dbReference type="InterPro" id="IPR002885">
    <property type="entry name" value="PPR_rpt"/>
</dbReference>
<dbReference type="InterPro" id="IPR051222">
    <property type="entry name" value="PPR/CCM1_RNA-binding"/>
</dbReference>